<gene>
    <name evidence="2" type="ORF">ABQ292_16035</name>
</gene>
<dbReference type="SUPFAM" id="SSF53474">
    <property type="entry name" value="alpha/beta-Hydrolases"/>
    <property type="match status" value="1"/>
</dbReference>
<name>A0ABV3XH24_9ACTN</name>
<accession>A0ABV3XH24</accession>
<dbReference type="InterPro" id="IPR029058">
    <property type="entry name" value="AB_hydrolase_fold"/>
</dbReference>
<sequence length="75" mass="8061">MDVVRTPEERFAALPGSPYEPRDVEVDGGDGGTLRVAYVGAGPADGEVVVLLHGEPSWSFLWRSVVPELTAAPRR</sequence>
<proteinExistence type="predicted"/>
<comment type="caution">
    <text evidence="2">The sequence shown here is derived from an EMBL/GenBank/DDBJ whole genome shotgun (WGS) entry which is preliminary data.</text>
</comment>
<feature type="region of interest" description="Disordered" evidence="1">
    <location>
        <begin position="1"/>
        <end position="24"/>
    </location>
</feature>
<evidence type="ECO:0008006" key="4">
    <source>
        <dbReference type="Google" id="ProtNLM"/>
    </source>
</evidence>
<feature type="compositionally biased region" description="Basic and acidic residues" evidence="1">
    <location>
        <begin position="1"/>
        <end position="11"/>
    </location>
</feature>
<reference evidence="2 3" key="1">
    <citation type="submission" date="2024-06" db="EMBL/GenBank/DDBJ databases">
        <title>Draft genome sequence of Geodermatophilus badlandi, a novel member of the Geodermatophilaceae isolated from badland sedimentary rocks in the Red desert, Wyoming, USA.</title>
        <authorList>
            <person name="Ben Tekaya S."/>
            <person name="Nouioui I."/>
            <person name="Flores G.M."/>
            <person name="Shaal M.N."/>
            <person name="Bredoire F."/>
            <person name="Basile F."/>
            <person name="Van Diepen L."/>
            <person name="Ward N.L."/>
        </authorList>
    </citation>
    <scope>NUCLEOTIDE SEQUENCE [LARGE SCALE GENOMIC DNA]</scope>
    <source>
        <strain evidence="2 3">WL48A</strain>
    </source>
</reference>
<dbReference type="Proteomes" id="UP001560045">
    <property type="component" value="Unassembled WGS sequence"/>
</dbReference>
<evidence type="ECO:0000313" key="2">
    <source>
        <dbReference type="EMBL" id="MEX5719875.1"/>
    </source>
</evidence>
<dbReference type="RefSeq" id="WP_369208139.1">
    <property type="nucleotide sequence ID" value="NZ_JBFNXQ010000052.1"/>
</dbReference>
<keyword evidence="3" id="KW-1185">Reference proteome</keyword>
<protein>
    <recommendedName>
        <fullName evidence="4">Haloalkane dehalogenase</fullName>
    </recommendedName>
</protein>
<dbReference type="Gene3D" id="3.40.50.1820">
    <property type="entry name" value="alpha/beta hydrolase"/>
    <property type="match status" value="1"/>
</dbReference>
<evidence type="ECO:0000256" key="1">
    <source>
        <dbReference type="SAM" id="MobiDB-lite"/>
    </source>
</evidence>
<dbReference type="EMBL" id="JBFNXQ010000052">
    <property type="protein sequence ID" value="MEX5719875.1"/>
    <property type="molecule type" value="Genomic_DNA"/>
</dbReference>
<organism evidence="2 3">
    <name type="scientific">Geodermatophilus maliterrae</name>
    <dbReference type="NCBI Taxonomy" id="3162531"/>
    <lineage>
        <taxon>Bacteria</taxon>
        <taxon>Bacillati</taxon>
        <taxon>Actinomycetota</taxon>
        <taxon>Actinomycetes</taxon>
        <taxon>Geodermatophilales</taxon>
        <taxon>Geodermatophilaceae</taxon>
        <taxon>Geodermatophilus</taxon>
    </lineage>
</organism>
<evidence type="ECO:0000313" key="3">
    <source>
        <dbReference type="Proteomes" id="UP001560045"/>
    </source>
</evidence>